<name>A0A1I0C8A1_9BACT</name>
<evidence type="ECO:0000313" key="2">
    <source>
        <dbReference type="EMBL" id="SET15316.1"/>
    </source>
</evidence>
<proteinExistence type="predicted"/>
<reference evidence="3" key="1">
    <citation type="submission" date="2016-10" db="EMBL/GenBank/DDBJ databases">
        <authorList>
            <person name="Varghese N."/>
            <person name="Submissions S."/>
        </authorList>
    </citation>
    <scope>NUCLEOTIDE SEQUENCE [LARGE SCALE GENOMIC DNA]</scope>
    <source>
        <strain evidence="3">DSM 16858</strain>
    </source>
</reference>
<accession>A0A1I0C8A1</accession>
<dbReference type="Proteomes" id="UP000199181">
    <property type="component" value="Unassembled WGS sequence"/>
</dbReference>
<evidence type="ECO:0000313" key="3">
    <source>
        <dbReference type="Proteomes" id="UP000199181"/>
    </source>
</evidence>
<dbReference type="EMBL" id="FOIJ01000002">
    <property type="protein sequence ID" value="SET15316.1"/>
    <property type="molecule type" value="Genomic_DNA"/>
</dbReference>
<protein>
    <submittedName>
        <fullName evidence="2">Uncharacterized protein</fullName>
    </submittedName>
</protein>
<gene>
    <name evidence="2" type="ORF">SAMN05443639_1021</name>
</gene>
<keyword evidence="3" id="KW-1185">Reference proteome</keyword>
<dbReference type="AlphaFoldDB" id="A0A1I0C8A1"/>
<organism evidence="2 3">
    <name type="scientific">Stigmatella erecta</name>
    <dbReference type="NCBI Taxonomy" id="83460"/>
    <lineage>
        <taxon>Bacteria</taxon>
        <taxon>Pseudomonadati</taxon>
        <taxon>Myxococcota</taxon>
        <taxon>Myxococcia</taxon>
        <taxon>Myxococcales</taxon>
        <taxon>Cystobacterineae</taxon>
        <taxon>Archangiaceae</taxon>
        <taxon>Stigmatella</taxon>
    </lineage>
</organism>
<evidence type="ECO:0000256" key="1">
    <source>
        <dbReference type="SAM" id="MobiDB-lite"/>
    </source>
</evidence>
<feature type="region of interest" description="Disordered" evidence="1">
    <location>
        <begin position="155"/>
        <end position="184"/>
    </location>
</feature>
<sequence length="184" mass="20352">MDHLERASKEDVGKQKSYRRYELLLEAAFAYHLSIPEVVQKPYDGKGHAFHLMINAEGGEGESSQVLDIVYLYAADGTPAAFRIDRLPKGWMVIFNPALEPSFVQLMQKRNAERGTPSDLTPRPITIGTVDAILVFDAMDPFSPFVLQSVLDELAPEPTPTKPKAKPAKAPARKPSPLDEVDPP</sequence>